<feature type="transmembrane region" description="Helical" evidence="6">
    <location>
        <begin position="114"/>
        <end position="137"/>
    </location>
</feature>
<evidence type="ECO:0000256" key="2">
    <source>
        <dbReference type="ARBA" id="ARBA00022448"/>
    </source>
</evidence>
<dbReference type="EMBL" id="LTDM01000011">
    <property type="protein sequence ID" value="OLS03198.1"/>
    <property type="molecule type" value="Genomic_DNA"/>
</dbReference>
<feature type="transmembrane region" description="Helical" evidence="6">
    <location>
        <begin position="90"/>
        <end position="108"/>
    </location>
</feature>
<dbReference type="InterPro" id="IPR020846">
    <property type="entry name" value="MFS_dom"/>
</dbReference>
<dbReference type="SUPFAM" id="SSF103473">
    <property type="entry name" value="MFS general substrate transporter"/>
    <property type="match status" value="1"/>
</dbReference>
<comment type="subcellular location">
    <subcellularLocation>
        <location evidence="1">Cell membrane</location>
        <topology evidence="1">Multi-pass membrane protein</topology>
    </subcellularLocation>
</comment>
<feature type="transmembrane region" description="Helical" evidence="6">
    <location>
        <begin position="60"/>
        <end position="78"/>
    </location>
</feature>
<organism evidence="8 9">
    <name type="scientific">Tissierella creatinophila DSM 6911</name>
    <dbReference type="NCBI Taxonomy" id="1123403"/>
    <lineage>
        <taxon>Bacteria</taxon>
        <taxon>Bacillati</taxon>
        <taxon>Bacillota</taxon>
        <taxon>Tissierellia</taxon>
        <taxon>Tissierellales</taxon>
        <taxon>Tissierellaceae</taxon>
        <taxon>Tissierella</taxon>
    </lineage>
</organism>
<evidence type="ECO:0000256" key="3">
    <source>
        <dbReference type="ARBA" id="ARBA00022692"/>
    </source>
</evidence>
<feature type="transmembrane region" description="Helical" evidence="6">
    <location>
        <begin position="237"/>
        <end position="257"/>
    </location>
</feature>
<evidence type="ECO:0000313" key="8">
    <source>
        <dbReference type="EMBL" id="OLS03198.1"/>
    </source>
</evidence>
<feature type="transmembrane region" description="Helical" evidence="6">
    <location>
        <begin position="448"/>
        <end position="467"/>
    </location>
</feature>
<feature type="transmembrane region" description="Helical" evidence="6">
    <location>
        <begin position="374"/>
        <end position="393"/>
    </location>
</feature>
<dbReference type="AlphaFoldDB" id="A0A1U7M7M1"/>
<feature type="transmembrane region" description="Helical" evidence="6">
    <location>
        <begin position="414"/>
        <end position="436"/>
    </location>
</feature>
<dbReference type="Gene3D" id="1.20.1250.20">
    <property type="entry name" value="MFS general substrate transporter like domains"/>
    <property type="match status" value="2"/>
</dbReference>
<dbReference type="PROSITE" id="PS50850">
    <property type="entry name" value="MFS"/>
    <property type="match status" value="1"/>
</dbReference>
<dbReference type="Proteomes" id="UP000186112">
    <property type="component" value="Unassembled WGS sequence"/>
</dbReference>
<dbReference type="OrthoDB" id="102502at2"/>
<evidence type="ECO:0000256" key="5">
    <source>
        <dbReference type="ARBA" id="ARBA00023136"/>
    </source>
</evidence>
<dbReference type="GO" id="GO:0022857">
    <property type="term" value="F:transmembrane transporter activity"/>
    <property type="evidence" value="ECO:0007669"/>
    <property type="project" value="InterPro"/>
</dbReference>
<feature type="domain" description="Major facilitator superfamily (MFS) profile" evidence="7">
    <location>
        <begin position="8"/>
        <end position="471"/>
    </location>
</feature>
<feature type="transmembrane region" description="Helical" evidence="6">
    <location>
        <begin position="179"/>
        <end position="200"/>
    </location>
</feature>
<keyword evidence="3 6" id="KW-0812">Transmembrane</keyword>
<dbReference type="InterPro" id="IPR011701">
    <property type="entry name" value="MFS"/>
</dbReference>
<feature type="transmembrane region" description="Helical" evidence="6">
    <location>
        <begin position="25"/>
        <end position="48"/>
    </location>
</feature>
<name>A0A1U7M7M1_TISCR</name>
<evidence type="ECO:0000259" key="7">
    <source>
        <dbReference type="PROSITE" id="PS50850"/>
    </source>
</evidence>
<dbReference type="InterPro" id="IPR036259">
    <property type="entry name" value="MFS_trans_sf"/>
</dbReference>
<accession>A0A1U7M7M1</accession>
<gene>
    <name evidence="8" type="primary">ynfM</name>
    <name evidence="8" type="ORF">TICRE_08990</name>
</gene>
<keyword evidence="9" id="KW-1185">Reference proteome</keyword>
<evidence type="ECO:0000256" key="4">
    <source>
        <dbReference type="ARBA" id="ARBA00022989"/>
    </source>
</evidence>
<proteinExistence type="predicted"/>
<keyword evidence="5 6" id="KW-0472">Membrane</keyword>
<feature type="transmembrane region" description="Helical" evidence="6">
    <location>
        <begin position="322"/>
        <end position="341"/>
    </location>
</feature>
<dbReference type="PANTHER" id="PTHR23501:SF191">
    <property type="entry name" value="VACUOLAR BASIC AMINO ACID TRANSPORTER 4"/>
    <property type="match status" value="1"/>
</dbReference>
<feature type="transmembrane region" description="Helical" evidence="6">
    <location>
        <begin position="282"/>
        <end position="302"/>
    </location>
</feature>
<protein>
    <submittedName>
        <fullName evidence="8">Inner membrane transport protein YnfM</fullName>
    </submittedName>
</protein>
<reference evidence="8 9" key="1">
    <citation type="submission" date="2016-02" db="EMBL/GenBank/DDBJ databases">
        <title>Genome sequence of Tissierella creatinophila DSM 6911.</title>
        <authorList>
            <person name="Poehlein A."/>
            <person name="Daniel R."/>
        </authorList>
    </citation>
    <scope>NUCLEOTIDE SEQUENCE [LARGE SCALE GENOMIC DNA]</scope>
    <source>
        <strain evidence="8 9">DSM 6911</strain>
    </source>
</reference>
<feature type="transmembrane region" description="Helical" evidence="6">
    <location>
        <begin position="348"/>
        <end position="368"/>
    </location>
</feature>
<dbReference type="Pfam" id="PF07690">
    <property type="entry name" value="MFS_1"/>
    <property type="match status" value="1"/>
</dbReference>
<feature type="transmembrane region" description="Helical" evidence="6">
    <location>
        <begin position="212"/>
        <end position="231"/>
    </location>
</feature>
<keyword evidence="2" id="KW-0813">Transport</keyword>
<evidence type="ECO:0000256" key="6">
    <source>
        <dbReference type="SAM" id="Phobius"/>
    </source>
</evidence>
<feature type="transmembrane region" description="Helical" evidence="6">
    <location>
        <begin position="149"/>
        <end position="167"/>
    </location>
</feature>
<comment type="caution">
    <text evidence="8">The sequence shown here is derived from an EMBL/GenBank/DDBJ whole genome shotgun (WGS) entry which is preliminary data.</text>
</comment>
<evidence type="ECO:0000313" key="9">
    <source>
        <dbReference type="Proteomes" id="UP000186112"/>
    </source>
</evidence>
<sequence length="483" mass="51945">MSKKENEQVVSSNVALPLSKRNKKLVTLGSCLFMFYIAAHGTALAISQSFILTKINGMEFFSLSAILIALGSAIMTPIGGKLGDIIGRRTLMVGSAIIAFITTVAIAYSPNTSLYLGFTILNSLSKGAFTASPFILMNIINEKKDVPKAMGLLASSVAAGTFGGALIAGAFNDMKQTELGLVITGAFVVLAALFIFMALPNTKAQNKVKLDFGGIVLLTILISSFVLTFNFAPNVGWTNPLILLGFAVIIISLIVFIRYEKNVEEKKEEPIIAISLFKNQEYTVLLFIGLIAYFYQAVMVNYGSLASLKILGESATITGLLTLPRTAIILIFPAITGVWVGKKRTNSWKAMALATGIVVLAFIPLMFISPSMSIAIFFISFTITGFAESFRAVAVTPAAQEILNPSNLSTGTALVNFVNTLSSVLASTICGALYNAAGQDIVRGMRSIFVLTVAITIVGFLLVIFYIRKYQEKRYKVETSVEV</sequence>
<dbReference type="PANTHER" id="PTHR23501">
    <property type="entry name" value="MAJOR FACILITATOR SUPERFAMILY"/>
    <property type="match status" value="1"/>
</dbReference>
<dbReference type="GO" id="GO:0005886">
    <property type="term" value="C:plasma membrane"/>
    <property type="evidence" value="ECO:0007669"/>
    <property type="project" value="UniProtKB-SubCell"/>
</dbReference>
<evidence type="ECO:0000256" key="1">
    <source>
        <dbReference type="ARBA" id="ARBA00004651"/>
    </source>
</evidence>
<dbReference type="RefSeq" id="WP_075725578.1">
    <property type="nucleotide sequence ID" value="NZ_LTDM01000011.1"/>
</dbReference>
<keyword evidence="4 6" id="KW-1133">Transmembrane helix</keyword>